<dbReference type="Proteomes" id="UP000235598">
    <property type="component" value="Unassembled WGS sequence"/>
</dbReference>
<dbReference type="EMBL" id="PNHK01000002">
    <property type="protein sequence ID" value="PMD05569.1"/>
    <property type="molecule type" value="Genomic_DNA"/>
</dbReference>
<evidence type="ECO:0000313" key="2">
    <source>
        <dbReference type="EMBL" id="PMD05569.1"/>
    </source>
</evidence>
<feature type="domain" description="Phosphatidate phosphatase APP1 catalytic" evidence="1">
    <location>
        <begin position="149"/>
        <end position="300"/>
    </location>
</feature>
<proteinExistence type="predicted"/>
<reference evidence="2 3" key="1">
    <citation type="submission" date="2017-09" db="EMBL/GenBank/DDBJ databases">
        <title>Bacterial strain isolated from the female urinary microbiota.</title>
        <authorList>
            <person name="Thomas-White K."/>
            <person name="Kumar N."/>
            <person name="Forster S."/>
            <person name="Putonti C."/>
            <person name="Lawley T."/>
            <person name="Wolfe A.J."/>
        </authorList>
    </citation>
    <scope>NUCLEOTIDE SEQUENCE [LARGE SCALE GENOMIC DNA]</scope>
    <source>
        <strain evidence="2 3">UMB1301</strain>
    </source>
</reference>
<gene>
    <name evidence="2" type="ORF">CJ199_06030</name>
</gene>
<dbReference type="GO" id="GO:0008195">
    <property type="term" value="F:phosphatidate phosphatase activity"/>
    <property type="evidence" value="ECO:0007669"/>
    <property type="project" value="InterPro"/>
</dbReference>
<organism evidence="2 3">
    <name type="scientific">Brevibacterium paucivorans</name>
    <dbReference type="NCBI Taxonomy" id="170994"/>
    <lineage>
        <taxon>Bacteria</taxon>
        <taxon>Bacillati</taxon>
        <taxon>Actinomycetota</taxon>
        <taxon>Actinomycetes</taxon>
        <taxon>Micrococcales</taxon>
        <taxon>Brevibacteriaceae</taxon>
        <taxon>Brevibacterium</taxon>
    </lineage>
</organism>
<dbReference type="PANTHER" id="PTHR28208:SF3">
    <property type="entry name" value="PHOSPHATIDATE PHOSPHATASE APP1"/>
    <property type="match status" value="1"/>
</dbReference>
<evidence type="ECO:0000313" key="3">
    <source>
        <dbReference type="Proteomes" id="UP000235598"/>
    </source>
</evidence>
<comment type="caution">
    <text evidence="2">The sequence shown here is derived from an EMBL/GenBank/DDBJ whole genome shotgun (WGS) entry which is preliminary data.</text>
</comment>
<dbReference type="RefSeq" id="WP_102238591.1">
    <property type="nucleotide sequence ID" value="NZ_PNHK01000002.1"/>
</dbReference>
<name>A0A2N6VNA8_9MICO</name>
<dbReference type="Pfam" id="PF09949">
    <property type="entry name" value="APP1_cat"/>
    <property type="match status" value="1"/>
</dbReference>
<dbReference type="OrthoDB" id="9789875at2"/>
<dbReference type="PANTHER" id="PTHR28208">
    <property type="entry name" value="PHOSPHATIDATE PHOSPHATASE APP1"/>
    <property type="match status" value="1"/>
</dbReference>
<dbReference type="AlphaFoldDB" id="A0A2N6VNA8"/>
<dbReference type="InterPro" id="IPR052935">
    <property type="entry name" value="Mg2+_PAP"/>
</dbReference>
<dbReference type="InterPro" id="IPR019236">
    <property type="entry name" value="APP1_cat"/>
</dbReference>
<evidence type="ECO:0000259" key="1">
    <source>
        <dbReference type="Pfam" id="PF09949"/>
    </source>
</evidence>
<protein>
    <submittedName>
        <fullName evidence="2">ACP synthase</fullName>
    </submittedName>
</protein>
<sequence length="344" mass="38397">MAKKYKPNNIAPEVIHTAARVEDKVQDWLRKQANKRGWKRTVIAYDSYGTETFIRVLARTVLTKTGQPAADVHASIRGFRSFGSIPLNEATAWVRVNGQEHMVSSDRGGIIDAVIPGDFEPGKVELEIWTQGSLVDTATAYVVADEEKFGIISDIDDTVMVTALPRPFLAAWNTFVLDEHARSPVAGMSVLYDRLTYLRPHAPIIYLSTGAWNVALTLKRFLSRNLYPDGPFLLTDWGPTAKRAFRSGQEHKRIQLERLAREFPNVKWLLIGDDGQHDEELYGEFVENHPNNVVAVCIRQLTVGEAVWAGGRSKNSGRGQGVPWIYAPDGAGLMEKMNDRGIIV</sequence>
<accession>A0A2N6VNA8</accession>